<feature type="compositionally biased region" description="Basic residues" evidence="1">
    <location>
        <begin position="23"/>
        <end position="33"/>
    </location>
</feature>
<sequence length="33" mass="3483">MADENNSDSTTDVVETDAPAKTARLKSNAHHGV</sequence>
<name>A0A4R3RC58_9HYPH</name>
<reference evidence="2 3" key="1">
    <citation type="submission" date="2019-03" db="EMBL/GenBank/DDBJ databases">
        <title>Genomic Encyclopedia of Type Strains, Phase IV (KMG-V): Genome sequencing to study the core and pangenomes of soil and plant-associated prokaryotes.</title>
        <authorList>
            <person name="Whitman W."/>
        </authorList>
    </citation>
    <scope>NUCLEOTIDE SEQUENCE [LARGE SCALE GENOMIC DNA]</scope>
    <source>
        <strain evidence="2 3">IE4868</strain>
    </source>
</reference>
<evidence type="ECO:0000313" key="3">
    <source>
        <dbReference type="Proteomes" id="UP000295507"/>
    </source>
</evidence>
<evidence type="ECO:0000256" key="1">
    <source>
        <dbReference type="SAM" id="MobiDB-lite"/>
    </source>
</evidence>
<proteinExistence type="predicted"/>
<evidence type="ECO:0000313" key="2">
    <source>
        <dbReference type="EMBL" id="TCU33020.1"/>
    </source>
</evidence>
<gene>
    <name evidence="2" type="ORF">EV129_11717</name>
</gene>
<feature type="region of interest" description="Disordered" evidence="1">
    <location>
        <begin position="1"/>
        <end position="33"/>
    </location>
</feature>
<accession>A0A4R3RC58</accession>
<comment type="caution">
    <text evidence="2">The sequence shown here is derived from an EMBL/GenBank/DDBJ whole genome shotgun (WGS) entry which is preliminary data.</text>
</comment>
<dbReference type="AlphaFoldDB" id="A0A4R3RC58"/>
<dbReference type="Proteomes" id="UP000295507">
    <property type="component" value="Unassembled WGS sequence"/>
</dbReference>
<organism evidence="2 3">
    <name type="scientific">Rhizobium azibense</name>
    <dbReference type="NCBI Taxonomy" id="1136135"/>
    <lineage>
        <taxon>Bacteria</taxon>
        <taxon>Pseudomonadati</taxon>
        <taxon>Pseudomonadota</taxon>
        <taxon>Alphaproteobacteria</taxon>
        <taxon>Hyphomicrobiales</taxon>
        <taxon>Rhizobiaceae</taxon>
        <taxon>Rhizobium/Agrobacterium group</taxon>
        <taxon>Rhizobium</taxon>
    </lineage>
</organism>
<dbReference type="EMBL" id="SMBK01000017">
    <property type="protein sequence ID" value="TCU33020.1"/>
    <property type="molecule type" value="Genomic_DNA"/>
</dbReference>
<protein>
    <submittedName>
        <fullName evidence="2">Uncharacterized protein</fullName>
    </submittedName>
</protein>